<evidence type="ECO:0000313" key="1">
    <source>
        <dbReference type="EMBL" id="QKR01136.1"/>
    </source>
</evidence>
<dbReference type="AlphaFoldDB" id="A0A6N0NW92"/>
<protein>
    <submittedName>
        <fullName evidence="1">PepK</fullName>
    </submittedName>
</protein>
<dbReference type="EMBL" id="CP049074">
    <property type="protein sequence ID" value="QKR01136.1"/>
    <property type="molecule type" value="Genomic_DNA"/>
</dbReference>
<accession>A0A6N0NW92</accession>
<reference evidence="1 2" key="1">
    <citation type="submission" date="2020-02" db="EMBL/GenBank/DDBJ databases">
        <title>Comparative genome analysis reveals the metabolism and evolution of the thermophilic archaeal genus Metallosphaera.</title>
        <authorList>
            <person name="Jiang C."/>
        </authorList>
    </citation>
    <scope>NUCLEOTIDE SEQUENCE [LARGE SCALE GENOMIC DNA]</scope>
    <source>
        <strain evidence="1 2">Ric-A</strain>
    </source>
</reference>
<proteinExistence type="predicted"/>
<dbReference type="KEGG" id="mten:GWK48_11260"/>
<dbReference type="Proteomes" id="UP000509301">
    <property type="component" value="Chromosome"/>
</dbReference>
<name>A0A6N0NW92_9CREN</name>
<dbReference type="OrthoDB" id="37210at2157"/>
<evidence type="ECO:0000313" key="2">
    <source>
        <dbReference type="Proteomes" id="UP000509301"/>
    </source>
</evidence>
<sequence>MLEALDIFFSRNNKDKTENDFDKIYDEVKDSFGLARLDAIRKQLGMTEEQFYGRFREHILKDYQLLSGGAEGLILSGILYGIIKKKR</sequence>
<gene>
    <name evidence="1" type="ORF">GWK48_11260</name>
</gene>
<organism evidence="1 2">
    <name type="scientific">Metallosphaera tengchongensis</name>
    <dbReference type="NCBI Taxonomy" id="1532350"/>
    <lineage>
        <taxon>Archaea</taxon>
        <taxon>Thermoproteota</taxon>
        <taxon>Thermoprotei</taxon>
        <taxon>Sulfolobales</taxon>
        <taxon>Sulfolobaceae</taxon>
        <taxon>Metallosphaera</taxon>
    </lineage>
</organism>
<keyword evidence="2" id="KW-1185">Reference proteome</keyword>